<dbReference type="VEuPathDB" id="FungiDB:GGTG_10790"/>
<evidence type="ECO:0000313" key="9">
    <source>
        <dbReference type="EnsemblFungi" id="EJT71533"/>
    </source>
</evidence>
<dbReference type="GeneID" id="20351248"/>
<dbReference type="EnsemblFungi" id="EJT71533">
    <property type="protein sequence ID" value="EJT71533"/>
    <property type="gene ID" value="GGTG_10790"/>
</dbReference>
<dbReference type="RefSeq" id="XP_009226930.1">
    <property type="nucleotide sequence ID" value="XM_009228666.1"/>
</dbReference>
<feature type="region of interest" description="Disordered" evidence="5">
    <location>
        <begin position="21"/>
        <end position="58"/>
    </location>
</feature>
<dbReference type="GO" id="GO:0009100">
    <property type="term" value="P:glycoprotein metabolic process"/>
    <property type="evidence" value="ECO:0007669"/>
    <property type="project" value="UniProtKB-ARBA"/>
</dbReference>
<dbReference type="Pfam" id="PF04991">
    <property type="entry name" value="LicD"/>
    <property type="match status" value="2"/>
</dbReference>
<evidence type="ECO:0000313" key="8">
    <source>
        <dbReference type="EMBL" id="EJT71533.1"/>
    </source>
</evidence>
<accession>J3PBB7</accession>
<dbReference type="HOGENOM" id="CLU_052528_0_1_1"/>
<dbReference type="AlphaFoldDB" id="J3PBB7"/>
<keyword evidence="2" id="KW-0812">Transmembrane</keyword>
<protein>
    <recommendedName>
        <fullName evidence="7">LicD/FKTN/FKRP nucleotidyltransferase domain-containing protein</fullName>
    </recommendedName>
</protein>
<dbReference type="Proteomes" id="UP000006039">
    <property type="component" value="Unassembled WGS sequence"/>
</dbReference>
<feature type="signal peptide" evidence="6">
    <location>
        <begin position="1"/>
        <end position="19"/>
    </location>
</feature>
<feature type="domain" description="LicD/FKTN/FKRP nucleotidyltransferase" evidence="7">
    <location>
        <begin position="95"/>
        <end position="205"/>
    </location>
</feature>
<evidence type="ECO:0000256" key="5">
    <source>
        <dbReference type="SAM" id="MobiDB-lite"/>
    </source>
</evidence>
<reference evidence="9" key="5">
    <citation type="submission" date="2018-04" db="UniProtKB">
        <authorList>
            <consortium name="EnsemblFungi"/>
        </authorList>
    </citation>
    <scope>IDENTIFICATION</scope>
    <source>
        <strain evidence="9">R3-111a-1</strain>
    </source>
</reference>
<keyword evidence="10" id="KW-1185">Reference proteome</keyword>
<dbReference type="InterPro" id="IPR009644">
    <property type="entry name" value="FKTN/MNN4/W02B3.4-1"/>
</dbReference>
<reference evidence="10" key="1">
    <citation type="submission" date="2010-07" db="EMBL/GenBank/DDBJ databases">
        <title>The genome sequence of Gaeumannomyces graminis var. tritici strain R3-111a-1.</title>
        <authorList>
            <consortium name="The Broad Institute Genome Sequencing Platform"/>
            <person name="Ma L.-J."/>
            <person name="Dead R."/>
            <person name="Young S."/>
            <person name="Zeng Q."/>
            <person name="Koehrsen M."/>
            <person name="Alvarado L."/>
            <person name="Berlin A."/>
            <person name="Chapman S.B."/>
            <person name="Chen Z."/>
            <person name="Freedman E."/>
            <person name="Gellesch M."/>
            <person name="Goldberg J."/>
            <person name="Griggs A."/>
            <person name="Gujja S."/>
            <person name="Heilman E.R."/>
            <person name="Heiman D."/>
            <person name="Hepburn T."/>
            <person name="Howarth C."/>
            <person name="Jen D."/>
            <person name="Larson L."/>
            <person name="Mehta T."/>
            <person name="Neiman D."/>
            <person name="Pearson M."/>
            <person name="Roberts A."/>
            <person name="Saif S."/>
            <person name="Shea T."/>
            <person name="Shenoy N."/>
            <person name="Sisk P."/>
            <person name="Stolte C."/>
            <person name="Sykes S."/>
            <person name="Walk T."/>
            <person name="White J."/>
            <person name="Yandava C."/>
            <person name="Haas B."/>
            <person name="Nusbaum C."/>
            <person name="Birren B."/>
        </authorList>
    </citation>
    <scope>NUCLEOTIDE SEQUENCE [LARGE SCALE GENOMIC DNA]</scope>
    <source>
        <strain evidence="10">R3-111a-1</strain>
    </source>
</reference>
<reference evidence="9" key="4">
    <citation type="journal article" date="2015" name="G3 (Bethesda)">
        <title>Genome sequences of three phytopathogenic species of the Magnaporthaceae family of fungi.</title>
        <authorList>
            <person name="Okagaki L.H."/>
            <person name="Nunes C.C."/>
            <person name="Sailsbery J."/>
            <person name="Clay B."/>
            <person name="Brown D."/>
            <person name="John T."/>
            <person name="Oh Y."/>
            <person name="Young N."/>
            <person name="Fitzgerald M."/>
            <person name="Haas B.J."/>
            <person name="Zeng Q."/>
            <person name="Young S."/>
            <person name="Adiconis X."/>
            <person name="Fan L."/>
            <person name="Levin J.Z."/>
            <person name="Mitchell T.K."/>
            <person name="Okubara P.A."/>
            <person name="Farman M.L."/>
            <person name="Kohn L.M."/>
            <person name="Birren B."/>
            <person name="Ma L.-J."/>
            <person name="Dean R.A."/>
        </authorList>
    </citation>
    <scope>NUCLEOTIDE SEQUENCE</scope>
    <source>
        <strain evidence="9">R3-111a-1</strain>
    </source>
</reference>
<dbReference type="OrthoDB" id="444255at2759"/>
<proteinExistence type="predicted"/>
<reference evidence="8" key="2">
    <citation type="submission" date="2010-07" db="EMBL/GenBank/DDBJ databases">
        <authorList>
            <consortium name="The Broad Institute Genome Sequencing Platform"/>
            <consortium name="Broad Institute Genome Sequencing Center for Infectious Disease"/>
            <person name="Ma L.-J."/>
            <person name="Dead R."/>
            <person name="Young S."/>
            <person name="Zeng Q."/>
            <person name="Koehrsen M."/>
            <person name="Alvarado L."/>
            <person name="Berlin A."/>
            <person name="Chapman S.B."/>
            <person name="Chen Z."/>
            <person name="Freedman E."/>
            <person name="Gellesch M."/>
            <person name="Goldberg J."/>
            <person name="Griggs A."/>
            <person name="Gujja S."/>
            <person name="Heilman E.R."/>
            <person name="Heiman D."/>
            <person name="Hepburn T."/>
            <person name="Howarth C."/>
            <person name="Jen D."/>
            <person name="Larson L."/>
            <person name="Mehta T."/>
            <person name="Neiman D."/>
            <person name="Pearson M."/>
            <person name="Roberts A."/>
            <person name="Saif S."/>
            <person name="Shea T."/>
            <person name="Shenoy N."/>
            <person name="Sisk P."/>
            <person name="Stolte C."/>
            <person name="Sykes S."/>
            <person name="Walk T."/>
            <person name="White J."/>
            <person name="Yandava C."/>
            <person name="Haas B."/>
            <person name="Nusbaum C."/>
            <person name="Birren B."/>
        </authorList>
    </citation>
    <scope>NUCLEOTIDE SEQUENCE</scope>
    <source>
        <strain evidence="8">R3-111a-1</strain>
    </source>
</reference>
<evidence type="ECO:0000256" key="3">
    <source>
        <dbReference type="ARBA" id="ARBA00022989"/>
    </source>
</evidence>
<keyword evidence="4" id="KW-0472">Membrane</keyword>
<evidence type="ECO:0000259" key="7">
    <source>
        <dbReference type="Pfam" id="PF04991"/>
    </source>
</evidence>
<feature type="chain" id="PRO_5015095195" description="LicD/FKTN/FKRP nucleotidyltransferase domain-containing protein" evidence="6">
    <location>
        <begin position="20"/>
        <end position="295"/>
    </location>
</feature>
<sequence>MRLLRSLVVLLPLFSAAAALPRPEEEKKAQPPAAAQPPKQEPKEEEPPDTKYFHEPGGDEILGHYDIRYFKEKVSYEEHRSVLRHLIRSYLTITRDLGIETWLAHGTLLGWWWNGRIMPWDYDLDVQVSSATLYYLGKHHNRTTHEYSYVDDTTGQTVNKTYLLDINPHHIERDRGDGMNVIDARWVDISNGMFVDITGLAEREPAKQPGIWSCKNYHKYRTRDLYPMRESEFEGVPATVPYSFDRILTEEYGMKSLVTTEWLGHKWEPEAKEWIKVQTRDEEEKYEEKAEEKKD</sequence>
<dbReference type="EMBL" id="GL385400">
    <property type="protein sequence ID" value="EJT71533.1"/>
    <property type="molecule type" value="Genomic_DNA"/>
</dbReference>
<evidence type="ECO:0000313" key="10">
    <source>
        <dbReference type="Proteomes" id="UP000006039"/>
    </source>
</evidence>
<feature type="domain" description="LicD/FKTN/FKRP nucleotidyltransferase" evidence="7">
    <location>
        <begin position="215"/>
        <end position="253"/>
    </location>
</feature>
<organism evidence="8">
    <name type="scientific">Gaeumannomyces tritici (strain R3-111a-1)</name>
    <name type="common">Wheat and barley take-all root rot fungus</name>
    <name type="synonym">Gaeumannomyces graminis var. tritici</name>
    <dbReference type="NCBI Taxonomy" id="644352"/>
    <lineage>
        <taxon>Eukaryota</taxon>
        <taxon>Fungi</taxon>
        <taxon>Dikarya</taxon>
        <taxon>Ascomycota</taxon>
        <taxon>Pezizomycotina</taxon>
        <taxon>Sordariomycetes</taxon>
        <taxon>Sordariomycetidae</taxon>
        <taxon>Magnaporthales</taxon>
        <taxon>Magnaporthaceae</taxon>
        <taxon>Gaeumannomyces</taxon>
    </lineage>
</organism>
<keyword evidence="3" id="KW-1133">Transmembrane helix</keyword>
<dbReference type="PANTHER" id="PTHR15407">
    <property type="entry name" value="FUKUTIN-RELATED"/>
    <property type="match status" value="1"/>
</dbReference>
<dbReference type="InterPro" id="IPR007074">
    <property type="entry name" value="LicD/FKTN/FKRP_NTP_transf"/>
</dbReference>
<evidence type="ECO:0000256" key="1">
    <source>
        <dbReference type="ARBA" id="ARBA00004167"/>
    </source>
</evidence>
<dbReference type="PANTHER" id="PTHR15407:SF28">
    <property type="entry name" value="RIBITOL-5-PHOSPHATE TRANSFERASE FKTN"/>
    <property type="match status" value="1"/>
</dbReference>
<feature type="compositionally biased region" description="Basic and acidic residues" evidence="5">
    <location>
        <begin position="48"/>
        <end position="58"/>
    </location>
</feature>
<evidence type="ECO:0000256" key="4">
    <source>
        <dbReference type="ARBA" id="ARBA00023136"/>
    </source>
</evidence>
<name>J3PBB7_GAET3</name>
<keyword evidence="6" id="KW-0732">Signal</keyword>
<reference evidence="8" key="3">
    <citation type="submission" date="2010-09" db="EMBL/GenBank/DDBJ databases">
        <title>Annotation of Gaeumannomyces graminis var. tritici R3-111a-1.</title>
        <authorList>
            <consortium name="The Broad Institute Genome Sequencing Platform"/>
            <person name="Ma L.-J."/>
            <person name="Dead R."/>
            <person name="Young S.K."/>
            <person name="Zeng Q."/>
            <person name="Gargeya S."/>
            <person name="Fitzgerald M."/>
            <person name="Haas B."/>
            <person name="Abouelleil A."/>
            <person name="Alvarado L."/>
            <person name="Arachchi H.M."/>
            <person name="Berlin A."/>
            <person name="Brown A."/>
            <person name="Chapman S.B."/>
            <person name="Chen Z."/>
            <person name="Dunbar C."/>
            <person name="Freedman E."/>
            <person name="Gearin G."/>
            <person name="Gellesch M."/>
            <person name="Goldberg J."/>
            <person name="Griggs A."/>
            <person name="Gujja S."/>
            <person name="Heiman D."/>
            <person name="Howarth C."/>
            <person name="Larson L."/>
            <person name="Lui A."/>
            <person name="MacDonald P.J.P."/>
            <person name="Mehta T."/>
            <person name="Montmayeur A."/>
            <person name="Murphy C."/>
            <person name="Neiman D."/>
            <person name="Pearson M."/>
            <person name="Priest M."/>
            <person name="Roberts A."/>
            <person name="Saif S."/>
            <person name="Shea T."/>
            <person name="Shenoy N."/>
            <person name="Sisk P."/>
            <person name="Stolte C."/>
            <person name="Sykes S."/>
            <person name="Yandava C."/>
            <person name="Wortman J."/>
            <person name="Nusbaum C."/>
            <person name="Birren B."/>
        </authorList>
    </citation>
    <scope>NUCLEOTIDE SEQUENCE</scope>
    <source>
        <strain evidence="8">R3-111a-1</strain>
    </source>
</reference>
<gene>
    <name evidence="9" type="primary">20351248</name>
    <name evidence="8" type="ORF">GGTG_10790</name>
</gene>
<evidence type="ECO:0000256" key="2">
    <source>
        <dbReference type="ARBA" id="ARBA00022692"/>
    </source>
</evidence>
<dbReference type="GO" id="GO:0016020">
    <property type="term" value="C:membrane"/>
    <property type="evidence" value="ECO:0007669"/>
    <property type="project" value="UniProtKB-SubCell"/>
</dbReference>
<evidence type="ECO:0000256" key="6">
    <source>
        <dbReference type="SAM" id="SignalP"/>
    </source>
</evidence>
<dbReference type="eggNOG" id="ENOG502QREF">
    <property type="taxonomic scope" value="Eukaryota"/>
</dbReference>
<comment type="subcellular location">
    <subcellularLocation>
        <location evidence="1">Membrane</location>
        <topology evidence="1">Single-pass membrane protein</topology>
    </subcellularLocation>
</comment>
<dbReference type="STRING" id="644352.J3PBB7"/>